<dbReference type="EMBL" id="BAABAL010000003">
    <property type="protein sequence ID" value="GAA3988648.1"/>
    <property type="molecule type" value="Genomic_DNA"/>
</dbReference>
<reference evidence="3" key="1">
    <citation type="journal article" date="2019" name="Int. J. Syst. Evol. Microbiol.">
        <title>The Global Catalogue of Microorganisms (GCM) 10K type strain sequencing project: providing services to taxonomists for standard genome sequencing and annotation.</title>
        <authorList>
            <consortium name="The Broad Institute Genomics Platform"/>
            <consortium name="The Broad Institute Genome Sequencing Center for Infectious Disease"/>
            <person name="Wu L."/>
            <person name="Ma J."/>
        </authorList>
    </citation>
    <scope>NUCLEOTIDE SEQUENCE [LARGE SCALE GENOMIC DNA]</scope>
    <source>
        <strain evidence="3">JCM 17342</strain>
    </source>
</reference>
<dbReference type="Proteomes" id="UP001501747">
    <property type="component" value="Unassembled WGS sequence"/>
</dbReference>
<organism evidence="2 3">
    <name type="scientific">Allokutzneria multivorans</name>
    <dbReference type="NCBI Taxonomy" id="1142134"/>
    <lineage>
        <taxon>Bacteria</taxon>
        <taxon>Bacillati</taxon>
        <taxon>Actinomycetota</taxon>
        <taxon>Actinomycetes</taxon>
        <taxon>Pseudonocardiales</taxon>
        <taxon>Pseudonocardiaceae</taxon>
        <taxon>Allokutzneria</taxon>
    </lineage>
</organism>
<accession>A0ABP7QVW5</accession>
<evidence type="ECO:0000313" key="2">
    <source>
        <dbReference type="EMBL" id="GAA3988648.1"/>
    </source>
</evidence>
<sequence length="101" mass="10550">MDVVIALSALGTSLTSSRRNSGDIEHGAFRSTQVRPQPMSRSPVPTAGETAEMVIGSAHLLHLEHRDVGVLLAGTDEGVLGVDADLGDLTVVPPVSLRALR</sequence>
<evidence type="ECO:0000256" key="1">
    <source>
        <dbReference type="SAM" id="MobiDB-lite"/>
    </source>
</evidence>
<name>A0ABP7QVW5_9PSEU</name>
<evidence type="ECO:0000313" key="3">
    <source>
        <dbReference type="Proteomes" id="UP001501747"/>
    </source>
</evidence>
<gene>
    <name evidence="2" type="ORF">GCM10022247_03950</name>
</gene>
<keyword evidence="3" id="KW-1185">Reference proteome</keyword>
<protein>
    <submittedName>
        <fullName evidence="2">Uncharacterized protein</fullName>
    </submittedName>
</protein>
<feature type="region of interest" description="Disordered" evidence="1">
    <location>
        <begin position="15"/>
        <end position="46"/>
    </location>
</feature>
<proteinExistence type="predicted"/>
<comment type="caution">
    <text evidence="2">The sequence shown here is derived from an EMBL/GenBank/DDBJ whole genome shotgun (WGS) entry which is preliminary data.</text>
</comment>